<gene>
    <name evidence="8 11" type="primary">hemA</name>
    <name evidence="11" type="ORF">ACHKAR_16640</name>
</gene>
<evidence type="ECO:0000259" key="10">
    <source>
        <dbReference type="SMART" id="SM01002"/>
    </source>
</evidence>
<keyword evidence="5 8" id="KW-0560">Oxidoreductase</keyword>
<dbReference type="InterPro" id="IPR006151">
    <property type="entry name" value="Shikm_DH/Glu-tRNA_Rdtase"/>
</dbReference>
<protein>
    <recommendedName>
        <fullName evidence="3 8">Glutamyl-tRNA reductase</fullName>
        <shortName evidence="8">GluTR</shortName>
        <ecNumber evidence="3 8">1.2.1.70</ecNumber>
    </recommendedName>
</protein>
<evidence type="ECO:0000256" key="9">
    <source>
        <dbReference type="RuleBase" id="RU000584"/>
    </source>
</evidence>
<dbReference type="SUPFAM" id="SSF51735">
    <property type="entry name" value="NAD(P)-binding Rossmann-fold domains"/>
    <property type="match status" value="1"/>
</dbReference>
<evidence type="ECO:0000256" key="7">
    <source>
        <dbReference type="ARBA" id="ARBA00047464"/>
    </source>
</evidence>
<comment type="subunit">
    <text evidence="8">Homodimer.</text>
</comment>
<dbReference type="InterPro" id="IPR036453">
    <property type="entry name" value="GluRdtase_dimer_dom_sf"/>
</dbReference>
<feature type="binding site" evidence="8">
    <location>
        <position position="121"/>
    </location>
    <ligand>
        <name>substrate</name>
    </ligand>
</feature>
<evidence type="ECO:0000256" key="4">
    <source>
        <dbReference type="ARBA" id="ARBA00022857"/>
    </source>
</evidence>
<comment type="pathway">
    <text evidence="1 8 9">Porphyrin-containing compound metabolism; protoporphyrin-IX biosynthesis; 5-aminolevulinate from L-glutamyl-tRNA(Glu): step 1/2.</text>
</comment>
<dbReference type="SUPFAM" id="SSF69075">
    <property type="entry name" value="Glutamyl tRNA-reductase dimerization domain"/>
    <property type="match status" value="1"/>
</dbReference>
<evidence type="ECO:0000256" key="2">
    <source>
        <dbReference type="ARBA" id="ARBA00005916"/>
    </source>
</evidence>
<accession>A0ABW7NDC0</accession>
<dbReference type="InterPro" id="IPR036291">
    <property type="entry name" value="NAD(P)-bd_dom_sf"/>
</dbReference>
<dbReference type="Pfam" id="PF05201">
    <property type="entry name" value="GlutR_N"/>
    <property type="match status" value="1"/>
</dbReference>
<dbReference type="PANTHER" id="PTHR43013:SF1">
    <property type="entry name" value="GLUTAMYL-TRNA REDUCTASE"/>
    <property type="match status" value="1"/>
</dbReference>
<dbReference type="GO" id="GO:0008883">
    <property type="term" value="F:glutamyl-tRNA reductase activity"/>
    <property type="evidence" value="ECO:0007669"/>
    <property type="project" value="UniProtKB-EC"/>
</dbReference>
<comment type="function">
    <text evidence="8">Catalyzes the NADPH-dependent reduction of glutamyl-tRNA(Glu) to glutamate 1-semialdehyde (GSA).</text>
</comment>
<dbReference type="InterPro" id="IPR000343">
    <property type="entry name" value="4pyrrol_synth_GluRdtase"/>
</dbReference>
<dbReference type="InterPro" id="IPR015896">
    <property type="entry name" value="4pyrrol_synth_GluRdtase_dimer"/>
</dbReference>
<dbReference type="SUPFAM" id="SSF69742">
    <property type="entry name" value="Glutamyl tRNA-reductase catalytic, N-terminal domain"/>
    <property type="match status" value="1"/>
</dbReference>
<feature type="binding site" evidence="8">
    <location>
        <begin position="51"/>
        <end position="54"/>
    </location>
    <ligand>
        <name>substrate</name>
    </ligand>
</feature>
<dbReference type="Gene3D" id="3.30.460.30">
    <property type="entry name" value="Glutamyl-tRNA reductase, N-terminal domain"/>
    <property type="match status" value="1"/>
</dbReference>
<evidence type="ECO:0000256" key="3">
    <source>
        <dbReference type="ARBA" id="ARBA00012970"/>
    </source>
</evidence>
<evidence type="ECO:0000256" key="6">
    <source>
        <dbReference type="ARBA" id="ARBA00023244"/>
    </source>
</evidence>
<comment type="catalytic activity">
    <reaction evidence="7 8 9">
        <text>(S)-4-amino-5-oxopentanoate + tRNA(Glu) + NADP(+) = L-glutamyl-tRNA(Glu) + NADPH + H(+)</text>
        <dbReference type="Rhea" id="RHEA:12344"/>
        <dbReference type="Rhea" id="RHEA-COMP:9663"/>
        <dbReference type="Rhea" id="RHEA-COMP:9680"/>
        <dbReference type="ChEBI" id="CHEBI:15378"/>
        <dbReference type="ChEBI" id="CHEBI:57501"/>
        <dbReference type="ChEBI" id="CHEBI:57783"/>
        <dbReference type="ChEBI" id="CHEBI:58349"/>
        <dbReference type="ChEBI" id="CHEBI:78442"/>
        <dbReference type="ChEBI" id="CHEBI:78520"/>
        <dbReference type="EC" id="1.2.1.70"/>
    </reaction>
</comment>
<dbReference type="NCBIfam" id="TIGR01035">
    <property type="entry name" value="hemA"/>
    <property type="match status" value="1"/>
</dbReference>
<comment type="miscellaneous">
    <text evidence="8">During catalysis, the active site Cys acts as a nucleophile attacking the alpha-carbonyl group of tRNA-bound glutamate with the formation of a thioester intermediate between enzyme and glutamate, and the concomitant release of tRNA(Glu). The thioester intermediate is finally reduced by direct hydride transfer from NADPH, to form the product GSA.</text>
</comment>
<evidence type="ECO:0000256" key="8">
    <source>
        <dbReference type="HAMAP-Rule" id="MF_00087"/>
    </source>
</evidence>
<evidence type="ECO:0000256" key="1">
    <source>
        <dbReference type="ARBA" id="ARBA00005059"/>
    </source>
</evidence>
<feature type="active site" description="Nucleophile" evidence="8">
    <location>
        <position position="52"/>
    </location>
</feature>
<dbReference type="EC" id="1.2.1.70" evidence="3 8"/>
<feature type="binding site" evidence="8">
    <location>
        <begin position="190"/>
        <end position="195"/>
    </location>
    <ligand>
        <name>NADP(+)</name>
        <dbReference type="ChEBI" id="CHEBI:58349"/>
    </ligand>
</feature>
<reference evidence="11 12" key="1">
    <citation type="journal article" date="2013" name="Int. J. Syst. Evol. Microbiol.">
        <title>Marinoscillum luteum sp. nov., isolated from marine sediment.</title>
        <authorList>
            <person name="Cha I.T."/>
            <person name="Park S.J."/>
            <person name="Kim S.J."/>
            <person name="Kim J.G."/>
            <person name="Jung M.Y."/>
            <person name="Shin K.S."/>
            <person name="Kwon K.K."/>
            <person name="Yang S.H."/>
            <person name="Seo Y.S."/>
            <person name="Rhee S.K."/>
        </authorList>
    </citation>
    <scope>NUCLEOTIDE SEQUENCE [LARGE SCALE GENOMIC DNA]</scope>
    <source>
        <strain evidence="11 12">KCTC 23939</strain>
    </source>
</reference>
<organism evidence="11 12">
    <name type="scientific">Marinoscillum luteum</name>
    <dbReference type="NCBI Taxonomy" id="861051"/>
    <lineage>
        <taxon>Bacteria</taxon>
        <taxon>Pseudomonadati</taxon>
        <taxon>Bacteroidota</taxon>
        <taxon>Cytophagia</taxon>
        <taxon>Cytophagales</taxon>
        <taxon>Reichenbachiellaceae</taxon>
        <taxon>Marinoscillum</taxon>
    </lineage>
</organism>
<feature type="site" description="Important for activity" evidence="8">
    <location>
        <position position="100"/>
    </location>
</feature>
<dbReference type="InterPro" id="IPR007698">
    <property type="entry name" value="AlaDH/PNT_NAD(H)-bd"/>
</dbReference>
<evidence type="ECO:0000313" key="11">
    <source>
        <dbReference type="EMBL" id="MFH6985085.1"/>
    </source>
</evidence>
<dbReference type="PANTHER" id="PTHR43013">
    <property type="entry name" value="GLUTAMYL-TRNA REDUCTASE"/>
    <property type="match status" value="1"/>
</dbReference>
<dbReference type="SMART" id="SM01002">
    <property type="entry name" value="AlaDh_PNT_C"/>
    <property type="match status" value="1"/>
</dbReference>
<keyword evidence="12" id="KW-1185">Reference proteome</keyword>
<evidence type="ECO:0000256" key="5">
    <source>
        <dbReference type="ARBA" id="ARBA00023002"/>
    </source>
</evidence>
<sequence>MQRHFKAVGISYKNTPLEVRESVAFDEPQTRRFLLQLKEMLGVDEALVLSTCNRTEIYYFASENLNKEISGLVDVFHGISTTAPSAGYFKPFTHREAVRHLFEVALGLQSMVLGDIQITNQVKKAYQWAADENMAGPFLHRLLHTIFYTNKRVVQETAFHDGTASVASAAASVAEKFMVNYTAPKVAIVGMGEIGQNVAENLKGVNAEITLLNRTFSTAEAKAAELDYLARPFEELDEVLKDAHVIISAVQAPSPIIHAAHLSENSHPKLLIDLSVPRSISEDVETVSGVLLYNVDQLQERASEALEKRKSAVALVSAIVTESIAEFDNWSQEMEVSPTIKKFKQALEDIRKQELARYTDKVDEAQAKLLDKATKNMIQKVIKLPVLQLKAACKRGEADSMVGLLNHLFNLEKEETKDSE</sequence>
<feature type="binding site" evidence="8">
    <location>
        <position position="110"/>
    </location>
    <ligand>
        <name>substrate</name>
    </ligand>
</feature>
<comment type="domain">
    <text evidence="8">Possesses an unusual extended V-shaped dimeric structure with each monomer consisting of three distinct domains arranged along a curved 'spinal' alpha-helix. The N-terminal catalytic domain specifically recognizes the glutamate moiety of the substrate. The second domain is the NADPH-binding domain, and the third C-terminal domain is responsible for dimerization.</text>
</comment>
<dbReference type="Pfam" id="PF00745">
    <property type="entry name" value="GlutR_dimer"/>
    <property type="match status" value="1"/>
</dbReference>
<dbReference type="PIRSF" id="PIRSF000445">
    <property type="entry name" value="4pyrrol_synth_GluRdtase"/>
    <property type="match status" value="1"/>
</dbReference>
<dbReference type="HAMAP" id="MF_00087">
    <property type="entry name" value="Glu_tRNA_reductase"/>
    <property type="match status" value="1"/>
</dbReference>
<feature type="domain" description="Alanine dehydrogenase/pyridine nucleotide transhydrogenase NAD(H)-binding" evidence="10">
    <location>
        <begin position="169"/>
        <end position="294"/>
    </location>
</feature>
<dbReference type="EMBL" id="JBIPKE010000019">
    <property type="protein sequence ID" value="MFH6985085.1"/>
    <property type="molecule type" value="Genomic_DNA"/>
</dbReference>
<keyword evidence="6 8" id="KW-0627">Porphyrin biosynthesis</keyword>
<proteinExistence type="inferred from homology"/>
<dbReference type="RefSeq" id="WP_395418547.1">
    <property type="nucleotide sequence ID" value="NZ_JBIPKE010000019.1"/>
</dbReference>
<name>A0ABW7NDC0_9BACT</name>
<dbReference type="InterPro" id="IPR015895">
    <property type="entry name" value="4pyrrol_synth_GluRdtase_N"/>
</dbReference>
<comment type="similarity">
    <text evidence="2 8 9">Belongs to the glutamyl-tRNA reductase family.</text>
</comment>
<dbReference type="Gene3D" id="3.40.50.720">
    <property type="entry name" value="NAD(P)-binding Rossmann-like Domain"/>
    <property type="match status" value="1"/>
</dbReference>
<dbReference type="Proteomes" id="UP001610063">
    <property type="component" value="Unassembled WGS sequence"/>
</dbReference>
<feature type="binding site" evidence="8">
    <location>
        <begin position="115"/>
        <end position="117"/>
    </location>
    <ligand>
        <name>substrate</name>
    </ligand>
</feature>
<comment type="caution">
    <text evidence="11">The sequence shown here is derived from an EMBL/GenBank/DDBJ whole genome shotgun (WGS) entry which is preliminary data.</text>
</comment>
<dbReference type="Pfam" id="PF01488">
    <property type="entry name" value="Shikimate_DH"/>
    <property type="match status" value="1"/>
</dbReference>
<keyword evidence="4 8" id="KW-0521">NADP</keyword>
<evidence type="ECO:0000313" key="12">
    <source>
        <dbReference type="Proteomes" id="UP001610063"/>
    </source>
</evidence>
<dbReference type="InterPro" id="IPR036343">
    <property type="entry name" value="GluRdtase_N_sf"/>
</dbReference>